<keyword evidence="2" id="KW-1133">Transmembrane helix</keyword>
<feature type="domain" description="CRAL-TRIO" evidence="3">
    <location>
        <begin position="96"/>
        <end position="285"/>
    </location>
</feature>
<accession>A0A5B0PPF2</accession>
<dbReference type="OrthoDB" id="75724at2759"/>
<comment type="caution">
    <text evidence="4">The sequence shown here is derived from an EMBL/GenBank/DDBJ whole genome shotgun (WGS) entry which is preliminary data.</text>
</comment>
<dbReference type="CDD" id="cd00170">
    <property type="entry name" value="SEC14"/>
    <property type="match status" value="1"/>
</dbReference>
<gene>
    <name evidence="4" type="ORF">PGT21_031398</name>
</gene>
<evidence type="ECO:0000259" key="3">
    <source>
        <dbReference type="PROSITE" id="PS50191"/>
    </source>
</evidence>
<dbReference type="InterPro" id="IPR036273">
    <property type="entry name" value="CRAL/TRIO_N_dom_sf"/>
</dbReference>
<evidence type="ECO:0000313" key="4">
    <source>
        <dbReference type="EMBL" id="KAA1101849.1"/>
    </source>
</evidence>
<keyword evidence="2" id="KW-0472">Membrane</keyword>
<evidence type="ECO:0000313" key="5">
    <source>
        <dbReference type="Proteomes" id="UP000324748"/>
    </source>
</evidence>
<evidence type="ECO:0000256" key="2">
    <source>
        <dbReference type="SAM" id="Phobius"/>
    </source>
</evidence>
<name>A0A5B0PPF2_PUCGR</name>
<dbReference type="SUPFAM" id="SSF52087">
    <property type="entry name" value="CRAL/TRIO domain"/>
    <property type="match status" value="1"/>
</dbReference>
<dbReference type="InterPro" id="IPR053012">
    <property type="entry name" value="ER-organelle_contact"/>
</dbReference>
<feature type="compositionally biased region" description="Polar residues" evidence="1">
    <location>
        <begin position="359"/>
        <end position="401"/>
    </location>
</feature>
<evidence type="ECO:0000256" key="1">
    <source>
        <dbReference type="SAM" id="MobiDB-lite"/>
    </source>
</evidence>
<dbReference type="Proteomes" id="UP000324748">
    <property type="component" value="Unassembled WGS sequence"/>
</dbReference>
<feature type="compositionally biased region" description="Low complexity" evidence="1">
    <location>
        <begin position="424"/>
        <end position="446"/>
    </location>
</feature>
<reference evidence="4 5" key="1">
    <citation type="submission" date="2019-05" db="EMBL/GenBank/DDBJ databases">
        <title>Emergence of the Ug99 lineage of the wheat stem rust pathogen through somatic hybridization.</title>
        <authorList>
            <person name="Li F."/>
            <person name="Upadhyaya N.M."/>
            <person name="Sperschneider J."/>
            <person name="Matny O."/>
            <person name="Nguyen-Phuc H."/>
            <person name="Mago R."/>
            <person name="Raley C."/>
            <person name="Miller M.E."/>
            <person name="Silverstein K.A.T."/>
            <person name="Henningsen E."/>
            <person name="Hirsch C.D."/>
            <person name="Visser B."/>
            <person name="Pretorius Z.A."/>
            <person name="Steffenson B.J."/>
            <person name="Schwessinger B."/>
            <person name="Dodds P.N."/>
            <person name="Figueroa M."/>
        </authorList>
    </citation>
    <scope>NUCLEOTIDE SEQUENCE [LARGE SCALE GENOMIC DNA]</scope>
    <source>
        <strain evidence="4">21-0</strain>
    </source>
</reference>
<dbReference type="SUPFAM" id="SSF46938">
    <property type="entry name" value="CRAL/TRIO N-terminal domain"/>
    <property type="match status" value="1"/>
</dbReference>
<dbReference type="GO" id="GO:0140284">
    <property type="term" value="C:endoplasmic reticulum-endosome membrane contact site"/>
    <property type="evidence" value="ECO:0007669"/>
    <property type="project" value="TreeGrafter"/>
</dbReference>
<dbReference type="Gene3D" id="3.40.525.10">
    <property type="entry name" value="CRAL-TRIO lipid binding domain"/>
    <property type="match status" value="1"/>
</dbReference>
<dbReference type="Pfam" id="PF00650">
    <property type="entry name" value="CRAL_TRIO"/>
    <property type="match status" value="1"/>
</dbReference>
<keyword evidence="2" id="KW-0812">Transmembrane</keyword>
<dbReference type="AlphaFoldDB" id="A0A5B0PPF2"/>
<proteinExistence type="predicted"/>
<dbReference type="EMBL" id="VSWC01000053">
    <property type="protein sequence ID" value="KAA1101849.1"/>
    <property type="molecule type" value="Genomic_DNA"/>
</dbReference>
<feature type="region of interest" description="Disordered" evidence="1">
    <location>
        <begin position="333"/>
        <end position="477"/>
    </location>
</feature>
<dbReference type="InterPro" id="IPR036865">
    <property type="entry name" value="CRAL-TRIO_dom_sf"/>
</dbReference>
<dbReference type="PANTHER" id="PTHR46384:SF1">
    <property type="entry name" value="MOTILE SPERM DOMAIN-CONTAINING PROTEIN 2"/>
    <property type="match status" value="1"/>
</dbReference>
<dbReference type="SMART" id="SM00516">
    <property type="entry name" value="SEC14"/>
    <property type="match status" value="1"/>
</dbReference>
<protein>
    <recommendedName>
        <fullName evidence="3">CRAL-TRIO domain-containing protein</fullName>
    </recommendedName>
</protein>
<sequence length="622" mass="70949">MSSSIDSISKRQQHYSQAFSQHQPTIQALHHQAINQLLPQLTQALELTPLSAQLITNFLNDKLNLFRFLNRNHFDSQLTLQALSTSIKWRLTANIDLLSLNSLEPIYLSNPLLFFHPQLKDRWGRTSAILNLKYLTRTEDGSLDGLKEFIAWNCELARRSMYESNPELINQICSSSSPPSSPNQIPFSLQISLIVDLKGASINNLEVELLPYLLHLVKDNFPDMLGAVFILNYGWMYAGMWQVVKRILSQSTLDRILFPSQSELLQFFEKSNLLKEHGGLVVHQYDPKHDPFISRFGKPIANTLADLDSRPSLSRHPSLESIHDIFFSTVNTPHHQLSNPNTPNRAGTFNHSHRRPSWLNMTSYHPSQLSSSAISDALQRNQSKSSSSNHPWLHQSSSNPSFKLKLPIKTRPDQHGETGDSSVLPPLLTSGHSLTSSSSSSSSSLSETGREIDQQEDENGNDEKNDEGRNRNRDRIERSNSTPIVKFKKRKRDYFCIKLLIKFGYFLRTLQMLLKLLSSKLFVPLHLSNQYPDRQSGHHRSSSHQGSLLPTVEEDRFNEGEGGGQVSESTRPVPIRHRFFFCLPNQLSLNQLFLLLNFQRKKFLGSFGCLLLFLLFFKKKKL</sequence>
<dbReference type="GO" id="GO:0012505">
    <property type="term" value="C:endomembrane system"/>
    <property type="evidence" value="ECO:0007669"/>
    <property type="project" value="TreeGrafter"/>
</dbReference>
<dbReference type="PROSITE" id="PS50191">
    <property type="entry name" value="CRAL_TRIO"/>
    <property type="match status" value="1"/>
</dbReference>
<keyword evidence="5" id="KW-1185">Reference proteome</keyword>
<organism evidence="4 5">
    <name type="scientific">Puccinia graminis f. sp. tritici</name>
    <dbReference type="NCBI Taxonomy" id="56615"/>
    <lineage>
        <taxon>Eukaryota</taxon>
        <taxon>Fungi</taxon>
        <taxon>Dikarya</taxon>
        <taxon>Basidiomycota</taxon>
        <taxon>Pucciniomycotina</taxon>
        <taxon>Pucciniomycetes</taxon>
        <taxon>Pucciniales</taxon>
        <taxon>Pucciniaceae</taxon>
        <taxon>Puccinia</taxon>
    </lineage>
</organism>
<feature type="transmembrane region" description="Helical" evidence="2">
    <location>
        <begin position="602"/>
        <end position="617"/>
    </location>
</feature>
<feature type="compositionally biased region" description="Polar residues" evidence="1">
    <location>
        <begin position="333"/>
        <end position="350"/>
    </location>
</feature>
<dbReference type="InterPro" id="IPR001251">
    <property type="entry name" value="CRAL-TRIO_dom"/>
</dbReference>
<dbReference type="PANTHER" id="PTHR46384">
    <property type="entry name" value="MOTILE SPERM DOMAIN-CONTAINING PROTEIN 2"/>
    <property type="match status" value="1"/>
</dbReference>
<feature type="compositionally biased region" description="Basic and acidic residues" evidence="1">
    <location>
        <begin position="461"/>
        <end position="477"/>
    </location>
</feature>